<dbReference type="RefSeq" id="XP_002296654.1">
    <property type="nucleotide sequence ID" value="XM_002296618.1"/>
</dbReference>
<protein>
    <submittedName>
        <fullName evidence="2">Uncharacterized protein</fullName>
    </submittedName>
</protein>
<feature type="region of interest" description="Disordered" evidence="1">
    <location>
        <begin position="53"/>
        <end position="76"/>
    </location>
</feature>
<dbReference type="EMBL" id="DS999416">
    <property type="protein sequence ID" value="EED87049.1"/>
    <property type="molecule type" value="Genomic_DNA"/>
</dbReference>
<dbReference type="InParanoid" id="B8LC82"/>
<organism evidence="2 3">
    <name type="scientific">Thalassiosira pseudonana</name>
    <name type="common">Marine diatom</name>
    <name type="synonym">Cyclotella nana</name>
    <dbReference type="NCBI Taxonomy" id="35128"/>
    <lineage>
        <taxon>Eukaryota</taxon>
        <taxon>Sar</taxon>
        <taxon>Stramenopiles</taxon>
        <taxon>Ochrophyta</taxon>
        <taxon>Bacillariophyta</taxon>
        <taxon>Coscinodiscophyceae</taxon>
        <taxon>Thalassiosirophycidae</taxon>
        <taxon>Thalassiosirales</taxon>
        <taxon>Thalassiosiraceae</taxon>
        <taxon>Thalassiosira</taxon>
    </lineage>
</organism>
<evidence type="ECO:0000313" key="3">
    <source>
        <dbReference type="Proteomes" id="UP000001449"/>
    </source>
</evidence>
<dbReference type="HOGENOM" id="CLU_1040508_0_0_1"/>
<gene>
    <name evidence="2" type="ORF">THAPSDRAFT_8892</name>
</gene>
<reference evidence="2 3" key="1">
    <citation type="journal article" date="2004" name="Science">
        <title>The genome of the diatom Thalassiosira pseudonana: ecology, evolution, and metabolism.</title>
        <authorList>
            <person name="Armbrust E.V."/>
            <person name="Berges J.A."/>
            <person name="Bowler C."/>
            <person name="Green B.R."/>
            <person name="Martinez D."/>
            <person name="Putnam N.H."/>
            <person name="Zhou S."/>
            <person name="Allen A.E."/>
            <person name="Apt K.E."/>
            <person name="Bechner M."/>
            <person name="Brzezinski M.A."/>
            <person name="Chaal B.K."/>
            <person name="Chiovitti A."/>
            <person name="Davis A.K."/>
            <person name="Demarest M.S."/>
            <person name="Detter J.C."/>
            <person name="Glavina T."/>
            <person name="Goodstein D."/>
            <person name="Hadi M.Z."/>
            <person name="Hellsten U."/>
            <person name="Hildebrand M."/>
            <person name="Jenkins B.D."/>
            <person name="Jurka J."/>
            <person name="Kapitonov V.V."/>
            <person name="Kroger N."/>
            <person name="Lau W.W."/>
            <person name="Lane T.W."/>
            <person name="Larimer F.W."/>
            <person name="Lippmeier J.C."/>
            <person name="Lucas S."/>
            <person name="Medina M."/>
            <person name="Montsant A."/>
            <person name="Obornik M."/>
            <person name="Parker M.S."/>
            <person name="Palenik B."/>
            <person name="Pazour G.J."/>
            <person name="Richardson P.M."/>
            <person name="Rynearson T.A."/>
            <person name="Saito M.A."/>
            <person name="Schwartz D.C."/>
            <person name="Thamatrakoln K."/>
            <person name="Valentin K."/>
            <person name="Vardi A."/>
            <person name="Wilkerson F.P."/>
            <person name="Rokhsar D.S."/>
        </authorList>
    </citation>
    <scope>NUCLEOTIDE SEQUENCE [LARGE SCALE GENOMIC DNA]</scope>
    <source>
        <strain evidence="2 3">CCMP1335</strain>
    </source>
</reference>
<accession>B8LC82</accession>
<dbReference type="GeneID" id="7445453"/>
<proteinExistence type="predicted"/>
<name>B8LC82_THAPS</name>
<dbReference type="PaxDb" id="35128-Thaps8892"/>
<feature type="non-terminal residue" evidence="2">
    <location>
        <position position="1"/>
    </location>
</feature>
<dbReference type="AlphaFoldDB" id="B8LC82"/>
<evidence type="ECO:0000256" key="1">
    <source>
        <dbReference type="SAM" id="MobiDB-lite"/>
    </source>
</evidence>
<reference evidence="2 3" key="2">
    <citation type="journal article" date="2008" name="Nature">
        <title>The Phaeodactylum genome reveals the evolutionary history of diatom genomes.</title>
        <authorList>
            <person name="Bowler C."/>
            <person name="Allen A.E."/>
            <person name="Badger J.H."/>
            <person name="Grimwood J."/>
            <person name="Jabbari K."/>
            <person name="Kuo A."/>
            <person name="Maheswari U."/>
            <person name="Martens C."/>
            <person name="Maumus F."/>
            <person name="Otillar R.P."/>
            <person name="Rayko E."/>
            <person name="Salamov A."/>
            <person name="Vandepoele K."/>
            <person name="Beszteri B."/>
            <person name="Gruber A."/>
            <person name="Heijde M."/>
            <person name="Katinka M."/>
            <person name="Mock T."/>
            <person name="Valentin K."/>
            <person name="Verret F."/>
            <person name="Berges J.A."/>
            <person name="Brownlee C."/>
            <person name="Cadoret J.P."/>
            <person name="Chiovitti A."/>
            <person name="Choi C.J."/>
            <person name="Coesel S."/>
            <person name="De Martino A."/>
            <person name="Detter J.C."/>
            <person name="Durkin C."/>
            <person name="Falciatore A."/>
            <person name="Fournet J."/>
            <person name="Haruta M."/>
            <person name="Huysman M.J."/>
            <person name="Jenkins B.D."/>
            <person name="Jiroutova K."/>
            <person name="Jorgensen R.E."/>
            <person name="Joubert Y."/>
            <person name="Kaplan A."/>
            <person name="Kroger N."/>
            <person name="Kroth P.G."/>
            <person name="La Roche J."/>
            <person name="Lindquist E."/>
            <person name="Lommer M."/>
            <person name="Martin-Jezequel V."/>
            <person name="Lopez P.J."/>
            <person name="Lucas S."/>
            <person name="Mangogna M."/>
            <person name="McGinnis K."/>
            <person name="Medlin L.K."/>
            <person name="Montsant A."/>
            <person name="Oudot-Le Secq M.P."/>
            <person name="Napoli C."/>
            <person name="Obornik M."/>
            <person name="Parker M.S."/>
            <person name="Petit J.L."/>
            <person name="Porcel B.M."/>
            <person name="Poulsen N."/>
            <person name="Robison M."/>
            <person name="Rychlewski L."/>
            <person name="Rynearson T.A."/>
            <person name="Schmutz J."/>
            <person name="Shapiro H."/>
            <person name="Siaut M."/>
            <person name="Stanley M."/>
            <person name="Sussman M.R."/>
            <person name="Taylor A.R."/>
            <person name="Vardi A."/>
            <person name="von Dassow P."/>
            <person name="Vyverman W."/>
            <person name="Willis A."/>
            <person name="Wyrwicz L.S."/>
            <person name="Rokhsar D.S."/>
            <person name="Weissenbach J."/>
            <person name="Armbrust E.V."/>
            <person name="Green B.R."/>
            <person name="Van de Peer Y."/>
            <person name="Grigoriev I.V."/>
        </authorList>
    </citation>
    <scope>NUCLEOTIDE SEQUENCE [LARGE SCALE GENOMIC DNA]</scope>
    <source>
        <strain evidence="2 3">CCMP1335</strain>
    </source>
</reference>
<dbReference type="KEGG" id="tps:THAPSDRAFT_8892"/>
<feature type="non-terminal residue" evidence="2">
    <location>
        <position position="268"/>
    </location>
</feature>
<sequence>MKENAGRVVEYLQQQVMEWPGKRYWTSGWTNTPNCKPLAAKTSAATTVLTTTENPAISRERQHDPSGSKPQYNPKAVTPNVARDLASSEEFGNGLTPTEPPYHIQRAREHHLEQLIQEQNEKIDRLERTLGVVLEGAEKKEALLHRVEKALSAPNSPVELVHAQMSSQVSAMTMSIDNVSKSAQGQRQAIDGVQRQLDGLTISLGEAISQVTVVASKVNDLGTASIATSTSVDKRLGIIEKSNTNWMENLNDIYHSVQTVGARMEQME</sequence>
<evidence type="ECO:0000313" key="2">
    <source>
        <dbReference type="EMBL" id="EED87049.1"/>
    </source>
</evidence>
<dbReference type="Proteomes" id="UP000001449">
    <property type="component" value="Chromosome 11"/>
</dbReference>
<keyword evidence="3" id="KW-1185">Reference proteome</keyword>